<dbReference type="InterPro" id="IPR002698">
    <property type="entry name" value="FTHF_cligase"/>
</dbReference>
<dbReference type="InterPro" id="IPR037171">
    <property type="entry name" value="NagB/RpiA_transferase-like"/>
</dbReference>
<dbReference type="STRING" id="52247.A0A4T0X8M0"/>
<dbReference type="Gene3D" id="3.40.50.10420">
    <property type="entry name" value="NagB/RpiA/CoA transferase-like"/>
    <property type="match status" value="1"/>
</dbReference>
<keyword evidence="2" id="KW-1185">Reference proteome</keyword>
<dbReference type="SUPFAM" id="SSF100950">
    <property type="entry name" value="NagB/RpiA/CoA transferase-like"/>
    <property type="match status" value="1"/>
</dbReference>
<dbReference type="EMBL" id="SELW01000005">
    <property type="protein sequence ID" value="TID31387.1"/>
    <property type="molecule type" value="Genomic_DNA"/>
</dbReference>
<proteinExistence type="predicted"/>
<accession>A0A4T0X8M0</accession>
<comment type="caution">
    <text evidence="1">The sequence shown here is derived from an EMBL/GenBank/DDBJ whole genome shotgun (WGS) entry which is preliminary data.</text>
</comment>
<evidence type="ECO:0008006" key="3">
    <source>
        <dbReference type="Google" id="ProtNLM"/>
    </source>
</evidence>
<sequence>MTNSNQTTPLSTKQLQEHKVDIRSMVWKELRKVAYPDSRFHYNFAEFIADFKGSDIAATQILESNFFAKAIDDTSKFENSFIFITPDNCLEDLRLRLLNLKIPYLITTYSIRRGFYLVDPNKIDPNNYPLAATLDGMEKFAKHLSIYEMNDMNIKVPLMITGTGAINDKGIRFGKGHGFFDLEWAMLSTINAIDLKSTRCVAVVHDVQLLKGIDLKPEIFDTVCDYVVTNSQIIHVPNAIKPTCGIIWDALAPGMLEDIEPLNELYNFQLRK</sequence>
<dbReference type="OrthoDB" id="433414at2759"/>
<dbReference type="PANTHER" id="PTHR13017:SF0">
    <property type="entry name" value="METHENYLTETRAHYDROFOLATE SYNTHASE DOMAIN-CONTAINING PROTEIN"/>
    <property type="match status" value="1"/>
</dbReference>
<dbReference type="PANTHER" id="PTHR13017">
    <property type="entry name" value="5-FORMYLTETRAHYDROFOLATE CYCLO-LIGASE-RELATED"/>
    <property type="match status" value="1"/>
</dbReference>
<evidence type="ECO:0000313" key="1">
    <source>
        <dbReference type="EMBL" id="TID31387.1"/>
    </source>
</evidence>
<reference evidence="1 2" key="1">
    <citation type="journal article" date="2019" name="Front. Genet.">
        <title>Whole-Genome Sequencing of the Opportunistic Yeast Pathogen Candida inconspicua Uncovers Its Hybrid Origin.</title>
        <authorList>
            <person name="Mixao V."/>
            <person name="Hansen A.P."/>
            <person name="Saus E."/>
            <person name="Boekhout T."/>
            <person name="Lass-Florl C."/>
            <person name="Gabaldon T."/>
        </authorList>
    </citation>
    <scope>NUCLEOTIDE SEQUENCE [LARGE SCALE GENOMIC DNA]</scope>
    <source>
        <strain evidence="1 2">CBS 180</strain>
    </source>
</reference>
<organism evidence="1 2">
    <name type="scientific">Pichia inconspicua</name>
    <dbReference type="NCBI Taxonomy" id="52247"/>
    <lineage>
        <taxon>Eukaryota</taxon>
        <taxon>Fungi</taxon>
        <taxon>Dikarya</taxon>
        <taxon>Ascomycota</taxon>
        <taxon>Saccharomycotina</taxon>
        <taxon>Pichiomycetes</taxon>
        <taxon>Pichiales</taxon>
        <taxon>Pichiaceae</taxon>
        <taxon>Pichia</taxon>
    </lineage>
</organism>
<evidence type="ECO:0000313" key="2">
    <source>
        <dbReference type="Proteomes" id="UP000307173"/>
    </source>
</evidence>
<dbReference type="Proteomes" id="UP000307173">
    <property type="component" value="Unassembled WGS sequence"/>
</dbReference>
<gene>
    <name evidence="1" type="ORF">CANINC_000016</name>
</gene>
<dbReference type="InterPro" id="IPR024185">
    <property type="entry name" value="FTHF_cligase-like_sf"/>
</dbReference>
<dbReference type="GO" id="GO:0005737">
    <property type="term" value="C:cytoplasm"/>
    <property type="evidence" value="ECO:0007669"/>
    <property type="project" value="TreeGrafter"/>
</dbReference>
<dbReference type="Pfam" id="PF01812">
    <property type="entry name" value="5-FTHF_cyc-lig"/>
    <property type="match status" value="1"/>
</dbReference>
<name>A0A4T0X8M0_9ASCO</name>
<dbReference type="AlphaFoldDB" id="A0A4T0X8M0"/>
<protein>
    <recommendedName>
        <fullName evidence="3">5-formyltetrahydrofolate cyclo-ligase</fullName>
    </recommendedName>
</protein>